<evidence type="ECO:0000313" key="2">
    <source>
        <dbReference type="Proteomes" id="UP001159363"/>
    </source>
</evidence>
<protein>
    <submittedName>
        <fullName evidence="1">Uncharacterized protein</fullName>
    </submittedName>
</protein>
<dbReference type="EMBL" id="JARBHB010000008">
    <property type="protein sequence ID" value="KAJ8878086.1"/>
    <property type="molecule type" value="Genomic_DNA"/>
</dbReference>
<comment type="caution">
    <text evidence="1">The sequence shown here is derived from an EMBL/GenBank/DDBJ whole genome shotgun (WGS) entry which is preliminary data.</text>
</comment>
<keyword evidence="2" id="KW-1185">Reference proteome</keyword>
<gene>
    <name evidence="1" type="ORF">PR048_022553</name>
</gene>
<proteinExistence type="predicted"/>
<evidence type="ECO:0000313" key="1">
    <source>
        <dbReference type="EMBL" id="KAJ8878086.1"/>
    </source>
</evidence>
<reference evidence="1 2" key="1">
    <citation type="submission" date="2023-02" db="EMBL/GenBank/DDBJ databases">
        <title>LHISI_Scaffold_Assembly.</title>
        <authorList>
            <person name="Stuart O.P."/>
            <person name="Cleave R."/>
            <person name="Magrath M.J.L."/>
            <person name="Mikheyev A.S."/>
        </authorList>
    </citation>
    <scope>NUCLEOTIDE SEQUENCE [LARGE SCALE GENOMIC DNA]</scope>
    <source>
        <strain evidence="1">Daus_M_001</strain>
        <tissue evidence="1">Leg muscle</tissue>
    </source>
</reference>
<dbReference type="Proteomes" id="UP001159363">
    <property type="component" value="Chromosome 7"/>
</dbReference>
<sequence>MLPASFLSSLENSGVSRLRSQVVCDLTQAGRPRKVMTGNLNLRSPRQSSSCPFPRTAALELLSPSFRISLRCLSVFYRFPPEFVAERYRDAMTGGGEFVITVLSSRELRSCPARYDLLASIPAGGMFVRDLHASIPAVGMFVRDLHSSIQAVWMFVRDLHASITAVGMFVRDLHASIPAVWMFVRDLHASIPAVGMYLLSWRYGRMKSDLSSARANLHRAVKLAGFRTAQPLVSAAGREMSTSKIFSTGQWGCGGVVVRLLSSHLVEPDSIPGGVAPGVSQVGIVPYDAAGPRVFSGIFSFPVPPLHSSVALSSTRFTLIGSEDFNVTRRRNQSTPLWLVLLGFYLHASSCSVTRCTHVCIKLQFSAGAKMWHRVSRVSAIPGATTNALAKAPVTARISLTQCRCALPPPPFTRHTLLCMSQTTCHVSSYLYTPGQHSTARVCSEVYIGAGIRYRL</sequence>
<organism evidence="1 2">
    <name type="scientific">Dryococelus australis</name>
    <dbReference type="NCBI Taxonomy" id="614101"/>
    <lineage>
        <taxon>Eukaryota</taxon>
        <taxon>Metazoa</taxon>
        <taxon>Ecdysozoa</taxon>
        <taxon>Arthropoda</taxon>
        <taxon>Hexapoda</taxon>
        <taxon>Insecta</taxon>
        <taxon>Pterygota</taxon>
        <taxon>Neoptera</taxon>
        <taxon>Polyneoptera</taxon>
        <taxon>Phasmatodea</taxon>
        <taxon>Verophasmatodea</taxon>
        <taxon>Anareolatae</taxon>
        <taxon>Phasmatidae</taxon>
        <taxon>Eurycanthinae</taxon>
        <taxon>Dryococelus</taxon>
    </lineage>
</organism>
<name>A0ABQ9H1A9_9NEOP</name>
<accession>A0ABQ9H1A9</accession>